<name>A0A090DV42_MESPL</name>
<evidence type="ECO:0000256" key="1">
    <source>
        <dbReference type="SAM" id="MobiDB-lite"/>
    </source>
</evidence>
<evidence type="ECO:0000313" key="7">
    <source>
        <dbReference type="Proteomes" id="UP000046122"/>
    </source>
</evidence>
<keyword evidence="2" id="KW-0732">Signal</keyword>
<keyword evidence="3" id="KW-0449">Lipoprotein</keyword>
<dbReference type="AlphaFoldDB" id="A0A090DV42"/>
<feature type="chain" id="PRO_5007380898" evidence="2">
    <location>
        <begin position="21"/>
        <end position="73"/>
    </location>
</feature>
<evidence type="ECO:0000313" key="3">
    <source>
        <dbReference type="EMBL" id="CDX18637.1"/>
    </source>
</evidence>
<dbReference type="Proteomes" id="UP000046122">
    <property type="component" value="Unassembled WGS sequence"/>
</dbReference>
<evidence type="ECO:0000313" key="5">
    <source>
        <dbReference type="EMBL" id="CDX62182.1"/>
    </source>
</evidence>
<dbReference type="Proteomes" id="UP000046373">
    <property type="component" value="Unassembled WGS sequence"/>
</dbReference>
<dbReference type="Proteomes" id="UP000045285">
    <property type="component" value="Unassembled WGS sequence"/>
</dbReference>
<sequence length="73" mass="7644">MKLILSALVMALALSQTAEAKTKIPPTEAKTGTEKSRPLLDQTATGGIVPSAGLQSKDAEPGQAYPQPLDLHF</sequence>
<evidence type="ECO:0000313" key="4">
    <source>
        <dbReference type="EMBL" id="CDX21769.1"/>
    </source>
</evidence>
<evidence type="ECO:0000313" key="8">
    <source>
        <dbReference type="Proteomes" id="UP000046373"/>
    </source>
</evidence>
<reference evidence="7 8" key="1">
    <citation type="submission" date="2014-08" db="EMBL/GenBank/DDBJ databases">
        <authorList>
            <person name="Moulin Lionel"/>
        </authorList>
    </citation>
    <scope>NUCLEOTIDE SEQUENCE [LARGE SCALE GENOMIC DNA]</scope>
</reference>
<protein>
    <submittedName>
        <fullName evidence="3">Peptidoglycan-associated lipoprotein</fullName>
    </submittedName>
</protein>
<dbReference type="EMBL" id="CCNE01000065">
    <property type="protein sequence ID" value="CDX62182.1"/>
    <property type="molecule type" value="Genomic_DNA"/>
</dbReference>
<feature type="region of interest" description="Disordered" evidence="1">
    <location>
        <begin position="19"/>
        <end position="73"/>
    </location>
</feature>
<proteinExistence type="predicted"/>
<feature type="signal peptide" evidence="2">
    <location>
        <begin position="1"/>
        <end position="20"/>
    </location>
</feature>
<reference evidence="6" key="2">
    <citation type="submission" date="2014-08" db="EMBL/GenBank/DDBJ databases">
        <authorList>
            <person name="Moulin L."/>
        </authorList>
    </citation>
    <scope>NUCLEOTIDE SEQUENCE [LARGE SCALE GENOMIC DNA]</scope>
</reference>
<dbReference type="EMBL" id="CCMZ01000032">
    <property type="protein sequence ID" value="CDX21769.1"/>
    <property type="molecule type" value="Genomic_DNA"/>
</dbReference>
<gene>
    <name evidence="4" type="ORF">MPL3356_380124</name>
    <name evidence="5" type="ORF">MPL3365_70291</name>
    <name evidence="3" type="ORF">MPLDJ20_110192</name>
</gene>
<evidence type="ECO:0000256" key="2">
    <source>
        <dbReference type="SAM" id="SignalP"/>
    </source>
</evidence>
<dbReference type="EMBL" id="CCNB01000003">
    <property type="protein sequence ID" value="CDX18637.1"/>
    <property type="molecule type" value="Genomic_DNA"/>
</dbReference>
<keyword evidence="6" id="KW-1185">Reference proteome</keyword>
<organism evidence="3 8">
    <name type="scientific">Mesorhizobium plurifarium</name>
    <dbReference type="NCBI Taxonomy" id="69974"/>
    <lineage>
        <taxon>Bacteria</taxon>
        <taxon>Pseudomonadati</taxon>
        <taxon>Pseudomonadota</taxon>
        <taxon>Alphaproteobacteria</taxon>
        <taxon>Hyphomicrobiales</taxon>
        <taxon>Phyllobacteriaceae</taxon>
        <taxon>Mesorhizobium</taxon>
    </lineage>
</organism>
<evidence type="ECO:0000313" key="6">
    <source>
        <dbReference type="Proteomes" id="UP000045285"/>
    </source>
</evidence>
<accession>A0A090DV42</accession>